<dbReference type="AlphaFoldDB" id="A0A914R5C5"/>
<dbReference type="GO" id="GO:0097745">
    <property type="term" value="P:mitochondrial tRNA 5'-end processing"/>
    <property type="evidence" value="ECO:0007669"/>
    <property type="project" value="TreeGrafter"/>
</dbReference>
<dbReference type="InterPro" id="IPR038459">
    <property type="entry name" value="MT_TRM10-typ_sf"/>
</dbReference>
<dbReference type="GO" id="GO:0000049">
    <property type="term" value="F:tRNA binding"/>
    <property type="evidence" value="ECO:0007669"/>
    <property type="project" value="TreeGrafter"/>
</dbReference>
<keyword evidence="5" id="KW-1185">Reference proteome</keyword>
<name>A0A914R5C5_PAREQ</name>
<evidence type="ECO:0000259" key="4">
    <source>
        <dbReference type="PROSITE" id="PS51675"/>
    </source>
</evidence>
<evidence type="ECO:0000256" key="1">
    <source>
        <dbReference type="ARBA" id="ARBA00022603"/>
    </source>
</evidence>
<organism evidence="5 6">
    <name type="scientific">Parascaris equorum</name>
    <name type="common">Equine roundworm</name>
    <dbReference type="NCBI Taxonomy" id="6256"/>
    <lineage>
        <taxon>Eukaryota</taxon>
        <taxon>Metazoa</taxon>
        <taxon>Ecdysozoa</taxon>
        <taxon>Nematoda</taxon>
        <taxon>Chromadorea</taxon>
        <taxon>Rhabditida</taxon>
        <taxon>Spirurina</taxon>
        <taxon>Ascaridomorpha</taxon>
        <taxon>Ascaridoidea</taxon>
        <taxon>Ascarididae</taxon>
        <taxon>Parascaris</taxon>
    </lineage>
</organism>
<accession>A0A914R5C5</accession>
<feature type="domain" description="SAM-dependent MTase TRM10-type" evidence="4">
    <location>
        <begin position="1"/>
        <end position="161"/>
    </location>
</feature>
<dbReference type="PROSITE" id="PS51675">
    <property type="entry name" value="SAM_MT_TRM10"/>
    <property type="match status" value="1"/>
</dbReference>
<protein>
    <submittedName>
        <fullName evidence="6">SAM-dependent MTase TRM10-type domain-containing protein</fullName>
    </submittedName>
</protein>
<evidence type="ECO:0000313" key="5">
    <source>
        <dbReference type="Proteomes" id="UP000887564"/>
    </source>
</evidence>
<dbReference type="InterPro" id="IPR028564">
    <property type="entry name" value="MT_TRM10-typ"/>
</dbReference>
<dbReference type="GO" id="GO:0005739">
    <property type="term" value="C:mitochondrion"/>
    <property type="evidence" value="ECO:0007669"/>
    <property type="project" value="TreeGrafter"/>
</dbReference>
<keyword evidence="3" id="KW-0949">S-adenosyl-L-methionine</keyword>
<evidence type="ECO:0000256" key="2">
    <source>
        <dbReference type="ARBA" id="ARBA00022679"/>
    </source>
</evidence>
<dbReference type="GO" id="GO:0005654">
    <property type="term" value="C:nucleoplasm"/>
    <property type="evidence" value="ECO:0007669"/>
    <property type="project" value="TreeGrafter"/>
</dbReference>
<proteinExistence type="predicted"/>
<dbReference type="PANTHER" id="PTHR13563:SF5">
    <property type="entry name" value="TRNA METHYLTRANSFERASE 10 HOMOLOG C"/>
    <property type="match status" value="1"/>
</dbReference>
<dbReference type="GO" id="GO:0070131">
    <property type="term" value="P:positive regulation of mitochondrial translation"/>
    <property type="evidence" value="ECO:0007669"/>
    <property type="project" value="TreeGrafter"/>
</dbReference>
<keyword evidence="1" id="KW-0489">Methyltransferase</keyword>
<dbReference type="WBParaSite" id="PEQ_0000165101-mRNA-1">
    <property type="protein sequence ID" value="PEQ_0000165101-mRNA-1"/>
    <property type="gene ID" value="PEQ_0000165101"/>
</dbReference>
<sequence>MFDSNRFVAAEFFSCGFTDLFPHVDIVYLSPHADSELEKPFISAVKLSFVIVFCYISAKPIGLIEGTAEIVWDGGLTPAFGCCVVEGNEIFILGGIVDRANEPRLPKCASLLAANNARVVARKLPLDKWKSGSKYLTLTAVASILYDVYDSGGSWEFALKN</sequence>
<dbReference type="GO" id="GO:0032259">
    <property type="term" value="P:methylation"/>
    <property type="evidence" value="ECO:0007669"/>
    <property type="project" value="UniProtKB-KW"/>
</dbReference>
<evidence type="ECO:0000313" key="6">
    <source>
        <dbReference type="WBParaSite" id="PEQ_0000165101-mRNA-1"/>
    </source>
</evidence>
<dbReference type="Proteomes" id="UP000887564">
    <property type="component" value="Unplaced"/>
</dbReference>
<evidence type="ECO:0000256" key="3">
    <source>
        <dbReference type="ARBA" id="ARBA00022691"/>
    </source>
</evidence>
<dbReference type="PANTHER" id="PTHR13563">
    <property type="entry name" value="TRNA (GUANINE-9-) METHYLTRANSFERASE"/>
    <property type="match status" value="1"/>
</dbReference>
<keyword evidence="2" id="KW-0808">Transferase</keyword>
<dbReference type="InterPro" id="IPR007356">
    <property type="entry name" value="tRNA_m1G_MeTrfase_euk"/>
</dbReference>
<reference evidence="6" key="1">
    <citation type="submission" date="2022-11" db="UniProtKB">
        <authorList>
            <consortium name="WormBaseParasite"/>
        </authorList>
    </citation>
    <scope>IDENTIFICATION</scope>
</reference>
<dbReference type="GO" id="GO:0008168">
    <property type="term" value="F:methyltransferase activity"/>
    <property type="evidence" value="ECO:0007669"/>
    <property type="project" value="UniProtKB-KW"/>
</dbReference>
<dbReference type="Gene3D" id="3.40.1280.30">
    <property type="match status" value="1"/>
</dbReference>